<dbReference type="GO" id="GO:0000976">
    <property type="term" value="F:transcription cis-regulatory region binding"/>
    <property type="evidence" value="ECO:0007669"/>
    <property type="project" value="TreeGrafter"/>
</dbReference>
<organism evidence="5 6">
    <name type="scientific">Mycobacterium asiaticum</name>
    <dbReference type="NCBI Taxonomy" id="1790"/>
    <lineage>
        <taxon>Bacteria</taxon>
        <taxon>Bacillati</taxon>
        <taxon>Actinomycetota</taxon>
        <taxon>Actinomycetes</taxon>
        <taxon>Mycobacteriales</taxon>
        <taxon>Mycobacteriaceae</taxon>
        <taxon>Mycobacterium</taxon>
    </lineage>
</organism>
<evidence type="ECO:0000313" key="5">
    <source>
        <dbReference type="EMBL" id="OBK29058.1"/>
    </source>
</evidence>
<dbReference type="PANTHER" id="PTHR30055:SF242">
    <property type="entry name" value="HTH-TYPE TRANSCRIPTIONAL REPRESSOR KSTR"/>
    <property type="match status" value="1"/>
</dbReference>
<feature type="DNA-binding region" description="H-T-H motif" evidence="2">
    <location>
        <begin position="59"/>
        <end position="78"/>
    </location>
</feature>
<evidence type="ECO:0000313" key="6">
    <source>
        <dbReference type="Proteomes" id="UP000093928"/>
    </source>
</evidence>
<keyword evidence="1 2" id="KW-0238">DNA-binding</keyword>
<feature type="compositionally biased region" description="Polar residues" evidence="3">
    <location>
        <begin position="7"/>
        <end position="17"/>
    </location>
</feature>
<evidence type="ECO:0000256" key="1">
    <source>
        <dbReference type="ARBA" id="ARBA00023125"/>
    </source>
</evidence>
<dbReference type="SUPFAM" id="SSF46689">
    <property type="entry name" value="Homeodomain-like"/>
    <property type="match status" value="1"/>
</dbReference>
<feature type="domain" description="HTH tetR-type" evidence="4">
    <location>
        <begin position="36"/>
        <end position="96"/>
    </location>
</feature>
<dbReference type="PROSITE" id="PS50977">
    <property type="entry name" value="HTH_TETR_2"/>
    <property type="match status" value="1"/>
</dbReference>
<dbReference type="InterPro" id="IPR001647">
    <property type="entry name" value="HTH_TetR"/>
</dbReference>
<evidence type="ECO:0000259" key="4">
    <source>
        <dbReference type="PROSITE" id="PS50977"/>
    </source>
</evidence>
<dbReference type="RefSeq" id="WP_044543340.1">
    <property type="nucleotide sequence ID" value="NZ_LZLS01000061.1"/>
</dbReference>
<dbReference type="InterPro" id="IPR050109">
    <property type="entry name" value="HTH-type_TetR-like_transc_reg"/>
</dbReference>
<comment type="caution">
    <text evidence="5">The sequence shown here is derived from an EMBL/GenBank/DDBJ whole genome shotgun (WGS) entry which is preliminary data.</text>
</comment>
<dbReference type="GO" id="GO:0003700">
    <property type="term" value="F:DNA-binding transcription factor activity"/>
    <property type="evidence" value="ECO:0007669"/>
    <property type="project" value="TreeGrafter"/>
</dbReference>
<sequence>MTAASARVSSETVQAQGVSAGDQGHTAGGLRSRASARRREAIMDAALAVAATGGYDAVHMRTVAERVGIAVGTLYRYFPAKTHLLVAALIREFQRLDVSGDWATGASTPQQRLDRLTEHLHDRWQRDPLLTDAMTRAFVMADTRAAAELDRAAAAIETLLARTLAGGEPTPADLRLAGIVADIWLANLVAFISDRVSAAETRDRIDRATRRVVHQANAGSITP</sequence>
<dbReference type="InterPro" id="IPR009057">
    <property type="entry name" value="Homeodomain-like_sf"/>
</dbReference>
<dbReference type="PRINTS" id="PR00455">
    <property type="entry name" value="HTHTETR"/>
</dbReference>
<dbReference type="PANTHER" id="PTHR30055">
    <property type="entry name" value="HTH-TYPE TRANSCRIPTIONAL REGULATOR RUTR"/>
    <property type="match status" value="1"/>
</dbReference>
<evidence type="ECO:0000256" key="3">
    <source>
        <dbReference type="SAM" id="MobiDB-lite"/>
    </source>
</evidence>
<dbReference type="OrthoDB" id="4614986at2"/>
<proteinExistence type="predicted"/>
<dbReference type="Gene3D" id="1.10.357.10">
    <property type="entry name" value="Tetracycline Repressor, domain 2"/>
    <property type="match status" value="1"/>
</dbReference>
<dbReference type="EMBL" id="LZLS01000061">
    <property type="protein sequence ID" value="OBK29058.1"/>
    <property type="molecule type" value="Genomic_DNA"/>
</dbReference>
<dbReference type="InterPro" id="IPR041642">
    <property type="entry name" value="KstR_C"/>
</dbReference>
<evidence type="ECO:0000256" key="2">
    <source>
        <dbReference type="PROSITE-ProRule" id="PRU00335"/>
    </source>
</evidence>
<gene>
    <name evidence="5" type="ORF">A5634_18845</name>
</gene>
<dbReference type="AlphaFoldDB" id="A0A1A3P472"/>
<protein>
    <submittedName>
        <fullName evidence="5">TetR family transcriptional regulator</fullName>
    </submittedName>
</protein>
<dbReference type="Pfam" id="PF00440">
    <property type="entry name" value="TetR_N"/>
    <property type="match status" value="1"/>
</dbReference>
<feature type="region of interest" description="Disordered" evidence="3">
    <location>
        <begin position="1"/>
        <end position="34"/>
    </location>
</feature>
<dbReference type="Proteomes" id="UP000093928">
    <property type="component" value="Unassembled WGS sequence"/>
</dbReference>
<accession>A0A1A3P472</accession>
<dbReference type="Pfam" id="PF17925">
    <property type="entry name" value="TetR_C_20"/>
    <property type="match status" value="1"/>
</dbReference>
<name>A0A1A3P472_MYCAS</name>
<reference evidence="5 6" key="1">
    <citation type="submission" date="2016-06" db="EMBL/GenBank/DDBJ databases">
        <authorList>
            <person name="Kjaerup R.B."/>
            <person name="Dalgaard T.S."/>
            <person name="Juul-Madsen H.R."/>
        </authorList>
    </citation>
    <scope>NUCLEOTIDE SEQUENCE [LARGE SCALE GENOMIC DNA]</scope>
    <source>
        <strain evidence="5 6">1165133.8</strain>
    </source>
</reference>